<gene>
    <name evidence="6 8" type="primary">tilS</name>
    <name evidence="8" type="ORF">GTW23_01765</name>
</gene>
<keyword evidence="6" id="KW-0963">Cytoplasm</keyword>
<accession>A0ABT1CL01</accession>
<comment type="similarity">
    <text evidence="6">Belongs to the tRNA(Ile)-lysidine synthase family.</text>
</comment>
<dbReference type="CDD" id="cd01992">
    <property type="entry name" value="TilS_N"/>
    <property type="match status" value="1"/>
</dbReference>
<keyword evidence="9" id="KW-1185">Reference proteome</keyword>
<dbReference type="NCBIfam" id="TIGR02432">
    <property type="entry name" value="lysidine_TilS_N"/>
    <property type="match status" value="1"/>
</dbReference>
<dbReference type="PANTHER" id="PTHR43033">
    <property type="entry name" value="TRNA(ILE)-LYSIDINE SYNTHASE-RELATED"/>
    <property type="match status" value="1"/>
</dbReference>
<comment type="subcellular location">
    <subcellularLocation>
        <location evidence="6">Cytoplasm</location>
    </subcellularLocation>
</comment>
<dbReference type="HAMAP" id="MF_01161">
    <property type="entry name" value="tRNA_Ile_lys_synt"/>
    <property type="match status" value="1"/>
</dbReference>
<keyword evidence="3 6" id="KW-0547">Nucleotide-binding</keyword>
<organism evidence="8 9">
    <name type="scientific">Hoeflea alexandrii</name>
    <dbReference type="NCBI Taxonomy" id="288436"/>
    <lineage>
        <taxon>Bacteria</taxon>
        <taxon>Pseudomonadati</taxon>
        <taxon>Pseudomonadota</taxon>
        <taxon>Alphaproteobacteria</taxon>
        <taxon>Hyphomicrobiales</taxon>
        <taxon>Rhizobiaceae</taxon>
        <taxon>Hoeflea</taxon>
    </lineage>
</organism>
<dbReference type="PANTHER" id="PTHR43033:SF5">
    <property type="entry name" value="TRNA(ILE)-LYSIDINE SYNTHETASE"/>
    <property type="match status" value="1"/>
</dbReference>
<evidence type="ECO:0000259" key="7">
    <source>
        <dbReference type="Pfam" id="PF01171"/>
    </source>
</evidence>
<comment type="catalytic activity">
    <reaction evidence="5 6">
        <text>cytidine(34) in tRNA(Ile2) + L-lysine + ATP = lysidine(34) in tRNA(Ile2) + AMP + diphosphate + H(+)</text>
        <dbReference type="Rhea" id="RHEA:43744"/>
        <dbReference type="Rhea" id="RHEA-COMP:10625"/>
        <dbReference type="Rhea" id="RHEA-COMP:10670"/>
        <dbReference type="ChEBI" id="CHEBI:15378"/>
        <dbReference type="ChEBI" id="CHEBI:30616"/>
        <dbReference type="ChEBI" id="CHEBI:32551"/>
        <dbReference type="ChEBI" id="CHEBI:33019"/>
        <dbReference type="ChEBI" id="CHEBI:82748"/>
        <dbReference type="ChEBI" id="CHEBI:83665"/>
        <dbReference type="ChEBI" id="CHEBI:456215"/>
        <dbReference type="EC" id="6.3.4.19"/>
    </reaction>
</comment>
<keyword evidence="2 6" id="KW-0819">tRNA processing</keyword>
<proteinExistence type="inferred from homology"/>
<evidence type="ECO:0000256" key="3">
    <source>
        <dbReference type="ARBA" id="ARBA00022741"/>
    </source>
</evidence>
<feature type="binding site" evidence="6">
    <location>
        <begin position="42"/>
        <end position="47"/>
    </location>
    <ligand>
        <name>ATP</name>
        <dbReference type="ChEBI" id="CHEBI:30616"/>
    </ligand>
</feature>
<feature type="domain" description="tRNA(Ile)-lysidine/2-thiocytidine synthase N-terminal" evidence="7">
    <location>
        <begin position="38"/>
        <end position="217"/>
    </location>
</feature>
<dbReference type="RefSeq" id="WP_252914385.1">
    <property type="nucleotide sequence ID" value="NZ_JAAAML010000001.1"/>
</dbReference>
<dbReference type="SUPFAM" id="SSF52402">
    <property type="entry name" value="Adenine nucleotide alpha hydrolases-like"/>
    <property type="match status" value="1"/>
</dbReference>
<evidence type="ECO:0000256" key="4">
    <source>
        <dbReference type="ARBA" id="ARBA00022840"/>
    </source>
</evidence>
<evidence type="ECO:0000256" key="6">
    <source>
        <dbReference type="HAMAP-Rule" id="MF_01161"/>
    </source>
</evidence>
<keyword evidence="4 6" id="KW-0067">ATP-binding</keyword>
<comment type="caution">
    <text evidence="8">The sequence shown here is derived from an EMBL/GenBank/DDBJ whole genome shotgun (WGS) entry which is preliminary data.</text>
</comment>
<protein>
    <recommendedName>
        <fullName evidence="6">tRNA(Ile)-lysidine synthase</fullName>
        <ecNumber evidence="6">6.3.4.19</ecNumber>
    </recommendedName>
    <alternativeName>
        <fullName evidence="6">tRNA(Ile)-2-lysyl-cytidine synthase</fullName>
    </alternativeName>
    <alternativeName>
        <fullName evidence="6">tRNA(Ile)-lysidine synthetase</fullName>
    </alternativeName>
</protein>
<dbReference type="EMBL" id="JAAAML010000001">
    <property type="protein sequence ID" value="MCO6406887.1"/>
    <property type="molecule type" value="Genomic_DNA"/>
</dbReference>
<comment type="domain">
    <text evidence="6">The N-terminal region contains the highly conserved SGGXDS motif, predicted to be a P-loop motif involved in ATP binding.</text>
</comment>
<evidence type="ECO:0000256" key="2">
    <source>
        <dbReference type="ARBA" id="ARBA00022694"/>
    </source>
</evidence>
<keyword evidence="1 6" id="KW-0436">Ligase</keyword>
<dbReference type="EC" id="6.3.4.19" evidence="6"/>
<evidence type="ECO:0000313" key="9">
    <source>
        <dbReference type="Proteomes" id="UP001320715"/>
    </source>
</evidence>
<reference evidence="8 9" key="1">
    <citation type="submission" date="2020-01" db="EMBL/GenBank/DDBJ databases">
        <title>Genomes of bacteria type strains.</title>
        <authorList>
            <person name="Chen J."/>
            <person name="Zhu S."/>
            <person name="Yang J."/>
        </authorList>
    </citation>
    <scope>NUCLEOTIDE SEQUENCE [LARGE SCALE GENOMIC DNA]</scope>
    <source>
        <strain evidence="8 9">DSM 16655</strain>
    </source>
</reference>
<name>A0ABT1CL01_9HYPH</name>
<sequence length="455" mass="49023">MSDPAKSDLSGDTAAQPPAYLELLRHFHANLTDHRPLGVAVSGGSDSLGLLTGLAAVMRPEKLVALTVDHGLRAGSAEEARRVKARCRRLGIRHETLRWQSGQPVTGLQAAARAARYGLLAEACERLGLSAMVTAHTRDDQNETLVMRQARSTSEEAPGLAGIPPATLFDGRMWVLRPLLDCHREQVRQFLREAGAADWIEDPSNQDPRFERVRVRARLADHPALRQGSDGADIAARRSHLARQAAGLIDERCHVDAAGLVRMRCEAHDPSDPAMAALEALIDWLGGAARPLDRRGKATLASFIASGAKGGEGAATNLGRVLIRRLNGHLVLRRENRDIGKLVLEPGETGIWDRRFEIRNLSRSTALKVAGGGEHGIMPCFGRDNGASQRILTAEEGVVGGYICQALAGRASRILPVYQLPVAQAVARLAGLRPFPACPWPAAMKQAVGETTKAE</sequence>
<dbReference type="InterPro" id="IPR011063">
    <property type="entry name" value="TilS/TtcA_N"/>
</dbReference>
<evidence type="ECO:0000256" key="1">
    <source>
        <dbReference type="ARBA" id="ARBA00022598"/>
    </source>
</evidence>
<evidence type="ECO:0000256" key="5">
    <source>
        <dbReference type="ARBA" id="ARBA00048539"/>
    </source>
</evidence>
<dbReference type="Gene3D" id="3.40.50.620">
    <property type="entry name" value="HUPs"/>
    <property type="match status" value="1"/>
</dbReference>
<dbReference type="InterPro" id="IPR012094">
    <property type="entry name" value="tRNA_Ile_lys_synt"/>
</dbReference>
<comment type="function">
    <text evidence="6">Ligates lysine onto the cytidine present at position 34 of the AUA codon-specific tRNA(Ile) that contains the anticodon CAU, in an ATP-dependent manner. Cytidine is converted to lysidine, thus changing the amino acid specificity of the tRNA from methionine to isoleucine.</text>
</comment>
<dbReference type="GO" id="GO:0032267">
    <property type="term" value="F:tRNA(Ile)-lysidine synthase activity"/>
    <property type="evidence" value="ECO:0007669"/>
    <property type="project" value="UniProtKB-EC"/>
</dbReference>
<dbReference type="Proteomes" id="UP001320715">
    <property type="component" value="Unassembled WGS sequence"/>
</dbReference>
<dbReference type="Pfam" id="PF01171">
    <property type="entry name" value="ATP_bind_3"/>
    <property type="match status" value="1"/>
</dbReference>
<evidence type="ECO:0000313" key="8">
    <source>
        <dbReference type="EMBL" id="MCO6406887.1"/>
    </source>
</evidence>
<dbReference type="InterPro" id="IPR012795">
    <property type="entry name" value="tRNA_Ile_lys_synt_N"/>
</dbReference>
<dbReference type="InterPro" id="IPR014729">
    <property type="entry name" value="Rossmann-like_a/b/a_fold"/>
</dbReference>